<accession>A0AAD8I6U0</accession>
<comment type="caution">
    <text evidence="7">The sequence shown here is derived from an EMBL/GenBank/DDBJ whole genome shotgun (WGS) entry which is preliminary data.</text>
</comment>
<reference evidence="7" key="2">
    <citation type="submission" date="2023-05" db="EMBL/GenBank/DDBJ databases">
        <authorList>
            <person name="Schelkunov M.I."/>
        </authorList>
    </citation>
    <scope>NUCLEOTIDE SEQUENCE</scope>
    <source>
        <strain evidence="7">Hsosn_3</strain>
        <tissue evidence="7">Leaf</tissue>
    </source>
</reference>
<evidence type="ECO:0000256" key="5">
    <source>
        <dbReference type="SAM" id="SignalP"/>
    </source>
</evidence>
<feature type="domain" description="Peptidase A1" evidence="6">
    <location>
        <begin position="47"/>
        <end position="407"/>
    </location>
</feature>
<comment type="subcellular location">
    <subcellularLocation>
        <location evidence="1">Secreted</location>
        <location evidence="1">Extracellular space</location>
    </subcellularLocation>
</comment>
<dbReference type="Proteomes" id="UP001237642">
    <property type="component" value="Unassembled WGS sequence"/>
</dbReference>
<dbReference type="InterPro" id="IPR032799">
    <property type="entry name" value="TAXi_C"/>
</dbReference>
<dbReference type="FunFam" id="2.40.70.10:FF:000045">
    <property type="entry name" value="Basic 7S globulin"/>
    <property type="match status" value="1"/>
</dbReference>
<keyword evidence="4 5" id="KW-0732">Signal</keyword>
<dbReference type="AlphaFoldDB" id="A0AAD8I6U0"/>
<dbReference type="InterPro" id="IPR033868">
    <property type="entry name" value="Xylanase_inhibitor_I-like"/>
</dbReference>
<dbReference type="CDD" id="cd05489">
    <property type="entry name" value="xylanase_inhibitor_I_like"/>
    <property type="match status" value="1"/>
</dbReference>
<feature type="signal peptide" evidence="5">
    <location>
        <begin position="1"/>
        <end position="25"/>
    </location>
</feature>
<dbReference type="InterPro" id="IPR032861">
    <property type="entry name" value="TAXi_N"/>
</dbReference>
<dbReference type="SUPFAM" id="SSF50630">
    <property type="entry name" value="Acid proteases"/>
    <property type="match status" value="1"/>
</dbReference>
<evidence type="ECO:0000313" key="7">
    <source>
        <dbReference type="EMBL" id="KAK1380121.1"/>
    </source>
</evidence>
<dbReference type="EMBL" id="JAUIZM010000006">
    <property type="protein sequence ID" value="KAK1380121.1"/>
    <property type="molecule type" value="Genomic_DNA"/>
</dbReference>
<sequence length="425" mass="45343">MAFSSTLATHFFLICSLLFISSSTAKTSTRPKGLILPVSKDLSTLQYITEIKQRTPLVPVKLAVDLGAQFLWVDCEKDYTTSSYRPALCDSAICSFAKSTSCMTECYSPARPGCTNNTCTLIPENTYAPIATSGAVGCDALAVQSASGRPVTIPHFLFVCGATLLLDKLSSGVTGMAGLGRTKMSMPSQLFAAFSLKRKLGVCLSSTSSNGNIFFGEFDSSTAPLTYTPLLTNPVSTAGVYSEGDASSEYFIGVESIKINEKVVRINPTLLSINGTTGHGGTKISTVDKYTVLETSIYKAVLKAFAKELNVPRVPSVAPFGACFSAKKIGTAYTGPAVPTIDLVLQSKDVYWRIYGGNSMVQVNKDVLCLGFVDGGLNSRTSIVIGGHQVEENLLEIDIAASKLGFSPLLYRKQICANFRFAARA</sequence>
<keyword evidence="8" id="KW-1185">Reference proteome</keyword>
<reference evidence="7" key="1">
    <citation type="submission" date="2023-02" db="EMBL/GenBank/DDBJ databases">
        <title>Genome of toxic invasive species Heracleum sosnowskyi carries increased number of genes despite the absence of recent whole-genome duplications.</title>
        <authorList>
            <person name="Schelkunov M."/>
            <person name="Shtratnikova V."/>
            <person name="Makarenko M."/>
            <person name="Klepikova A."/>
            <person name="Omelchenko D."/>
            <person name="Novikova G."/>
            <person name="Obukhova E."/>
            <person name="Bogdanov V."/>
            <person name="Penin A."/>
            <person name="Logacheva M."/>
        </authorList>
    </citation>
    <scope>NUCLEOTIDE SEQUENCE</scope>
    <source>
        <strain evidence="7">Hsosn_3</strain>
        <tissue evidence="7">Leaf</tissue>
    </source>
</reference>
<keyword evidence="3" id="KW-0964">Secreted</keyword>
<evidence type="ECO:0000259" key="6">
    <source>
        <dbReference type="PROSITE" id="PS51767"/>
    </source>
</evidence>
<evidence type="ECO:0000256" key="4">
    <source>
        <dbReference type="ARBA" id="ARBA00022729"/>
    </source>
</evidence>
<dbReference type="GO" id="GO:0004190">
    <property type="term" value="F:aspartic-type endopeptidase activity"/>
    <property type="evidence" value="ECO:0007669"/>
    <property type="project" value="InterPro"/>
</dbReference>
<dbReference type="PANTHER" id="PTHR47965">
    <property type="entry name" value="ASPARTYL PROTEASE-RELATED"/>
    <property type="match status" value="1"/>
</dbReference>
<dbReference type="InterPro" id="IPR001461">
    <property type="entry name" value="Aspartic_peptidase_A1"/>
</dbReference>
<comment type="similarity">
    <text evidence="2">Belongs to the peptidase A1 family.</text>
</comment>
<dbReference type="Pfam" id="PF14541">
    <property type="entry name" value="TAXi_C"/>
    <property type="match status" value="1"/>
</dbReference>
<dbReference type="PROSITE" id="PS51767">
    <property type="entry name" value="PEPTIDASE_A1"/>
    <property type="match status" value="1"/>
</dbReference>
<protein>
    <submittedName>
        <fullName evidence="7">Xyloglucan-specific fungal endoglucanase inhibitor protein</fullName>
    </submittedName>
</protein>
<dbReference type="FunFam" id="2.40.70.10:FF:000041">
    <property type="entry name" value="Basic 7S globulin"/>
    <property type="match status" value="1"/>
</dbReference>
<evidence type="ECO:0000256" key="1">
    <source>
        <dbReference type="ARBA" id="ARBA00004239"/>
    </source>
</evidence>
<feature type="chain" id="PRO_5041918975" evidence="5">
    <location>
        <begin position="26"/>
        <end position="425"/>
    </location>
</feature>
<organism evidence="7 8">
    <name type="scientific">Heracleum sosnowskyi</name>
    <dbReference type="NCBI Taxonomy" id="360622"/>
    <lineage>
        <taxon>Eukaryota</taxon>
        <taxon>Viridiplantae</taxon>
        <taxon>Streptophyta</taxon>
        <taxon>Embryophyta</taxon>
        <taxon>Tracheophyta</taxon>
        <taxon>Spermatophyta</taxon>
        <taxon>Magnoliopsida</taxon>
        <taxon>eudicotyledons</taxon>
        <taxon>Gunneridae</taxon>
        <taxon>Pentapetalae</taxon>
        <taxon>asterids</taxon>
        <taxon>campanulids</taxon>
        <taxon>Apiales</taxon>
        <taxon>Apiaceae</taxon>
        <taxon>Apioideae</taxon>
        <taxon>apioid superclade</taxon>
        <taxon>Tordylieae</taxon>
        <taxon>Tordyliinae</taxon>
        <taxon>Heracleum</taxon>
    </lineage>
</organism>
<dbReference type="InterPro" id="IPR033121">
    <property type="entry name" value="PEPTIDASE_A1"/>
</dbReference>
<dbReference type="InterPro" id="IPR021109">
    <property type="entry name" value="Peptidase_aspartic_dom_sf"/>
</dbReference>
<gene>
    <name evidence="7" type="ORF">POM88_026865</name>
</gene>
<proteinExistence type="inferred from homology"/>
<evidence type="ECO:0000313" key="8">
    <source>
        <dbReference type="Proteomes" id="UP001237642"/>
    </source>
</evidence>
<name>A0AAD8I6U0_9APIA</name>
<dbReference type="GO" id="GO:0005576">
    <property type="term" value="C:extracellular region"/>
    <property type="evidence" value="ECO:0007669"/>
    <property type="project" value="UniProtKB-SubCell"/>
</dbReference>
<evidence type="ECO:0000256" key="3">
    <source>
        <dbReference type="ARBA" id="ARBA00022525"/>
    </source>
</evidence>
<dbReference type="Gene3D" id="2.40.70.10">
    <property type="entry name" value="Acid Proteases"/>
    <property type="match status" value="2"/>
</dbReference>
<dbReference type="GO" id="GO:0006508">
    <property type="term" value="P:proteolysis"/>
    <property type="evidence" value="ECO:0007669"/>
    <property type="project" value="InterPro"/>
</dbReference>
<dbReference type="PANTHER" id="PTHR47965:SF22">
    <property type="entry name" value="EUKARYOTIC ASPARTYL PROTEASE FAMILY PROTEIN"/>
    <property type="match status" value="1"/>
</dbReference>
<evidence type="ECO:0000256" key="2">
    <source>
        <dbReference type="ARBA" id="ARBA00007447"/>
    </source>
</evidence>
<dbReference type="Pfam" id="PF14543">
    <property type="entry name" value="TAXi_N"/>
    <property type="match status" value="1"/>
</dbReference>